<feature type="domain" description="Protein kinase" evidence="1">
    <location>
        <begin position="38"/>
        <end position="274"/>
    </location>
</feature>
<dbReference type="PROSITE" id="PS50011">
    <property type="entry name" value="PROTEIN_KINASE_DOM"/>
    <property type="match status" value="1"/>
</dbReference>
<dbReference type="InterPro" id="IPR001245">
    <property type="entry name" value="Ser-Thr/Tyr_kinase_cat_dom"/>
</dbReference>
<protein>
    <submittedName>
        <fullName evidence="2">Kinase-like protein</fullName>
    </submittedName>
</protein>
<dbReference type="OrthoDB" id="10252171at2759"/>
<dbReference type="AlphaFoldDB" id="A0A0H2RVW3"/>
<dbReference type="InterPro" id="IPR000719">
    <property type="entry name" value="Prot_kinase_dom"/>
</dbReference>
<dbReference type="EMBL" id="KQ085919">
    <property type="protein sequence ID" value="KLO16195.1"/>
    <property type="molecule type" value="Genomic_DNA"/>
</dbReference>
<dbReference type="SUPFAM" id="SSF56112">
    <property type="entry name" value="Protein kinase-like (PK-like)"/>
    <property type="match status" value="1"/>
</dbReference>
<dbReference type="Gene3D" id="1.10.510.10">
    <property type="entry name" value="Transferase(Phosphotransferase) domain 1"/>
    <property type="match status" value="1"/>
</dbReference>
<keyword evidence="2" id="KW-0808">Transferase</keyword>
<keyword evidence="3" id="KW-1185">Reference proteome</keyword>
<keyword evidence="2" id="KW-0418">Kinase</keyword>
<dbReference type="SMART" id="SM00220">
    <property type="entry name" value="S_TKc"/>
    <property type="match status" value="1"/>
</dbReference>
<proteinExistence type="predicted"/>
<dbReference type="Proteomes" id="UP000053477">
    <property type="component" value="Unassembled WGS sequence"/>
</dbReference>
<evidence type="ECO:0000259" key="1">
    <source>
        <dbReference type="PROSITE" id="PS50011"/>
    </source>
</evidence>
<dbReference type="InterPro" id="IPR008271">
    <property type="entry name" value="Ser/Thr_kinase_AS"/>
</dbReference>
<dbReference type="PANTHER" id="PTHR44329">
    <property type="entry name" value="SERINE/THREONINE-PROTEIN KINASE TNNI3K-RELATED"/>
    <property type="match status" value="1"/>
</dbReference>
<dbReference type="GO" id="GO:0004674">
    <property type="term" value="F:protein serine/threonine kinase activity"/>
    <property type="evidence" value="ECO:0007669"/>
    <property type="project" value="TreeGrafter"/>
</dbReference>
<dbReference type="GO" id="GO:0005524">
    <property type="term" value="F:ATP binding"/>
    <property type="evidence" value="ECO:0007669"/>
    <property type="project" value="InterPro"/>
</dbReference>
<organism evidence="2 3">
    <name type="scientific">Schizopora paradoxa</name>
    <dbReference type="NCBI Taxonomy" id="27342"/>
    <lineage>
        <taxon>Eukaryota</taxon>
        <taxon>Fungi</taxon>
        <taxon>Dikarya</taxon>
        <taxon>Basidiomycota</taxon>
        <taxon>Agaricomycotina</taxon>
        <taxon>Agaricomycetes</taxon>
        <taxon>Hymenochaetales</taxon>
        <taxon>Schizoporaceae</taxon>
        <taxon>Schizopora</taxon>
    </lineage>
</organism>
<evidence type="ECO:0000313" key="3">
    <source>
        <dbReference type="Proteomes" id="UP000053477"/>
    </source>
</evidence>
<dbReference type="PROSITE" id="PS00108">
    <property type="entry name" value="PROTEIN_KINASE_ST"/>
    <property type="match status" value="1"/>
</dbReference>
<dbReference type="InterPro" id="IPR051681">
    <property type="entry name" value="Ser/Thr_Kinases-Pseudokinases"/>
</dbReference>
<gene>
    <name evidence="2" type="ORF">SCHPADRAFT_225708</name>
</gene>
<sequence>MKFLKPALALAAQNWTLSTLTEVVEGLPHHNLEGLIDCSPKPTSSSGGYSDIYTGSFKSEVLRDIGNPTLCLICRSHFEIESCPAGTVCPRCTSIWNEKLAVKKIRVHVRNRDHSKAVARELYVFSKLSHPNVLPFTGFIVLDCFPAIVTPWVEKGSLYDQIRDDTLDCSEGNIFKIANGIACGLAYLHRNDFLHCDLKSPNILLSPDNDPLLADFGLSRTIGEDVSVVISNSDASPATYRWSAPELFENNSLYSRATDVWAFGMVLYVCCYVS</sequence>
<evidence type="ECO:0000313" key="2">
    <source>
        <dbReference type="EMBL" id="KLO16195.1"/>
    </source>
</evidence>
<dbReference type="Pfam" id="PF07714">
    <property type="entry name" value="PK_Tyr_Ser-Thr"/>
    <property type="match status" value="1"/>
</dbReference>
<dbReference type="InterPro" id="IPR011009">
    <property type="entry name" value="Kinase-like_dom_sf"/>
</dbReference>
<dbReference type="PANTHER" id="PTHR44329:SF214">
    <property type="entry name" value="PROTEIN KINASE DOMAIN-CONTAINING PROTEIN"/>
    <property type="match status" value="1"/>
</dbReference>
<accession>A0A0H2RVW3</accession>
<dbReference type="InParanoid" id="A0A0H2RVW3"/>
<reference evidence="2 3" key="1">
    <citation type="submission" date="2015-04" db="EMBL/GenBank/DDBJ databases">
        <title>Complete genome sequence of Schizopora paradoxa KUC8140, a cosmopolitan wood degrader in East Asia.</title>
        <authorList>
            <consortium name="DOE Joint Genome Institute"/>
            <person name="Min B."/>
            <person name="Park H."/>
            <person name="Jang Y."/>
            <person name="Kim J.-J."/>
            <person name="Kim K.H."/>
            <person name="Pangilinan J."/>
            <person name="Lipzen A."/>
            <person name="Riley R."/>
            <person name="Grigoriev I.V."/>
            <person name="Spatafora J.W."/>
            <person name="Choi I.-G."/>
        </authorList>
    </citation>
    <scope>NUCLEOTIDE SEQUENCE [LARGE SCALE GENOMIC DNA]</scope>
    <source>
        <strain evidence="2 3">KUC8140</strain>
    </source>
</reference>
<name>A0A0H2RVW3_9AGAM</name>